<comment type="caution">
    <text evidence="1">The sequence shown here is derived from an EMBL/GenBank/DDBJ whole genome shotgun (WGS) entry which is preliminary data.</text>
</comment>
<gene>
    <name evidence="1" type="ORF">OPV22_034227</name>
</gene>
<proteinExistence type="predicted"/>
<evidence type="ECO:0000313" key="1">
    <source>
        <dbReference type="EMBL" id="KAJ8461301.1"/>
    </source>
</evidence>
<name>A0AAV8P435_ENSVE</name>
<organism evidence="1 2">
    <name type="scientific">Ensete ventricosum</name>
    <name type="common">Abyssinian banana</name>
    <name type="synonym">Musa ensete</name>
    <dbReference type="NCBI Taxonomy" id="4639"/>
    <lineage>
        <taxon>Eukaryota</taxon>
        <taxon>Viridiplantae</taxon>
        <taxon>Streptophyta</taxon>
        <taxon>Embryophyta</taxon>
        <taxon>Tracheophyta</taxon>
        <taxon>Spermatophyta</taxon>
        <taxon>Magnoliopsida</taxon>
        <taxon>Liliopsida</taxon>
        <taxon>Zingiberales</taxon>
        <taxon>Musaceae</taxon>
        <taxon>Ensete</taxon>
    </lineage>
</organism>
<reference evidence="1 2" key="1">
    <citation type="submission" date="2022-12" db="EMBL/GenBank/DDBJ databases">
        <title>Chromosome-scale assembly of the Ensete ventricosum genome.</title>
        <authorList>
            <person name="Dussert Y."/>
            <person name="Stocks J."/>
            <person name="Wendawek A."/>
            <person name="Woldeyes F."/>
            <person name="Nichols R.A."/>
            <person name="Borrell J.S."/>
        </authorList>
    </citation>
    <scope>NUCLEOTIDE SEQUENCE [LARGE SCALE GENOMIC DNA]</scope>
    <source>
        <strain evidence="2">cv. Maze</strain>
        <tissue evidence="1">Seeds</tissue>
    </source>
</reference>
<accession>A0AAV8P435</accession>
<sequence length="78" mass="8564">MLSVRGSREGGRRGKLASAVPLHCDPAEGKLSTLEEEWVKAASVSWWYYTVDAASFDLKAWKNGGQVMEDALTCEGMK</sequence>
<dbReference type="AlphaFoldDB" id="A0AAV8P435"/>
<evidence type="ECO:0000313" key="2">
    <source>
        <dbReference type="Proteomes" id="UP001222027"/>
    </source>
</evidence>
<dbReference type="Proteomes" id="UP001222027">
    <property type="component" value="Unassembled WGS sequence"/>
</dbReference>
<keyword evidence="2" id="KW-1185">Reference proteome</keyword>
<protein>
    <submittedName>
        <fullName evidence="1">Uncharacterized protein</fullName>
    </submittedName>
</protein>
<dbReference type="EMBL" id="JAQQAF010000009">
    <property type="protein sequence ID" value="KAJ8461301.1"/>
    <property type="molecule type" value="Genomic_DNA"/>
</dbReference>